<proteinExistence type="predicted"/>
<dbReference type="eggNOG" id="ENOG502TBDM">
    <property type="taxonomic scope" value="Eukaryota"/>
</dbReference>
<dbReference type="HOGENOM" id="CLU_107635_0_0_1"/>
<evidence type="ECO:0000256" key="2">
    <source>
        <dbReference type="ARBA" id="ARBA00022525"/>
    </source>
</evidence>
<keyword evidence="3" id="KW-0732">Signal</keyword>
<dbReference type="GO" id="GO:0005615">
    <property type="term" value="C:extracellular space"/>
    <property type="evidence" value="ECO:0007669"/>
    <property type="project" value="TreeGrafter"/>
</dbReference>
<protein>
    <recommendedName>
        <fullName evidence="6">UPAR/Ly6 domain-containing protein</fullName>
    </recommendedName>
</protein>
<keyword evidence="5" id="KW-1185">Reference proteome</keyword>
<evidence type="ECO:0000256" key="1">
    <source>
        <dbReference type="ARBA" id="ARBA00004613"/>
    </source>
</evidence>
<dbReference type="Ensembl" id="ENSOCUT00000030498.2">
    <property type="protein sequence ID" value="ENSOCUP00000022754.2"/>
    <property type="gene ID" value="ENSOCUG00000026836.2"/>
</dbReference>
<feature type="signal peptide" evidence="3">
    <location>
        <begin position="1"/>
        <end position="20"/>
    </location>
</feature>
<reference evidence="4" key="2">
    <citation type="submission" date="2025-08" db="UniProtKB">
        <authorList>
            <consortium name="Ensembl"/>
        </authorList>
    </citation>
    <scope>IDENTIFICATION</scope>
    <source>
        <strain evidence="4">Thorbecke</strain>
    </source>
</reference>
<reference evidence="4" key="3">
    <citation type="submission" date="2025-09" db="UniProtKB">
        <authorList>
            <consortium name="Ensembl"/>
        </authorList>
    </citation>
    <scope>IDENTIFICATION</scope>
    <source>
        <strain evidence="4">Thorbecke</strain>
    </source>
</reference>
<dbReference type="FunCoup" id="G1U076">
    <property type="interactions" value="70"/>
</dbReference>
<sequence length="193" mass="20040">MKGILVLGLLAALAVAPGGSLDCPQCSSFDAPCDGSVVSPCPDDTYTSCIASCAGWPSASPPTRFYDKACSTIDCSLLPTPLGFYVRGAAGQTAWLSSQCCNGEPCNSTIPPPTPDFQTEGTGNTQCPGCIAVNGTSCVEINLPCNPGERCVDVLAEVVQGMSWDPVPPGVLRCRFTERWGRQPDTGTLLGCL</sequence>
<dbReference type="GO" id="GO:0050829">
    <property type="term" value="P:defense response to Gram-negative bacterium"/>
    <property type="evidence" value="ECO:0007669"/>
    <property type="project" value="TreeGrafter"/>
</dbReference>
<keyword evidence="2" id="KW-0964">Secreted</keyword>
<feature type="chain" id="PRO_5023823649" description="UPAR/Ly6 domain-containing protein" evidence="3">
    <location>
        <begin position="21"/>
        <end position="193"/>
    </location>
</feature>
<reference evidence="4 5" key="1">
    <citation type="journal article" date="2011" name="Nature">
        <title>A high-resolution map of human evolutionary constraint using 29 mammals.</title>
        <authorList>
            <person name="Lindblad-Toh K."/>
            <person name="Garber M."/>
            <person name="Zuk O."/>
            <person name="Lin M.F."/>
            <person name="Parker B.J."/>
            <person name="Washietl S."/>
            <person name="Kheradpour P."/>
            <person name="Ernst J."/>
            <person name="Jordan G."/>
            <person name="Mauceli E."/>
            <person name="Ward L.D."/>
            <person name="Lowe C.B."/>
            <person name="Holloway A.K."/>
            <person name="Clamp M."/>
            <person name="Gnerre S."/>
            <person name="Alfoldi J."/>
            <person name="Beal K."/>
            <person name="Chang J."/>
            <person name="Clawson H."/>
            <person name="Cuff J."/>
            <person name="Di Palma F."/>
            <person name="Fitzgerald S."/>
            <person name="Flicek P."/>
            <person name="Guttman M."/>
            <person name="Hubisz M.J."/>
            <person name="Jaffe D.B."/>
            <person name="Jungreis I."/>
            <person name="Kent W.J."/>
            <person name="Kostka D."/>
            <person name="Lara M."/>
            <person name="Martins A.L."/>
            <person name="Massingham T."/>
            <person name="Moltke I."/>
            <person name="Raney B.J."/>
            <person name="Rasmussen M.D."/>
            <person name="Robinson J."/>
            <person name="Stark A."/>
            <person name="Vilella A.J."/>
            <person name="Wen J."/>
            <person name="Xie X."/>
            <person name="Zody M.C."/>
            <person name="Baldwin J."/>
            <person name="Bloom T."/>
            <person name="Chin C.W."/>
            <person name="Heiman D."/>
            <person name="Nicol R."/>
            <person name="Nusbaum C."/>
            <person name="Young S."/>
            <person name="Wilkinson J."/>
            <person name="Worley K.C."/>
            <person name="Kovar C.L."/>
            <person name="Muzny D.M."/>
            <person name="Gibbs R.A."/>
            <person name="Cree A."/>
            <person name="Dihn H.H."/>
            <person name="Fowler G."/>
            <person name="Jhangiani S."/>
            <person name="Joshi V."/>
            <person name="Lee S."/>
            <person name="Lewis L.R."/>
            <person name="Nazareth L.V."/>
            <person name="Okwuonu G."/>
            <person name="Santibanez J."/>
            <person name="Warren W.C."/>
            <person name="Mardis E.R."/>
            <person name="Weinstock G.M."/>
            <person name="Wilson R.K."/>
            <person name="Delehaunty K."/>
            <person name="Dooling D."/>
            <person name="Fronik C."/>
            <person name="Fulton L."/>
            <person name="Fulton B."/>
            <person name="Graves T."/>
            <person name="Minx P."/>
            <person name="Sodergren E."/>
            <person name="Birney E."/>
            <person name="Margulies E.H."/>
            <person name="Herrero J."/>
            <person name="Green E.D."/>
            <person name="Haussler D."/>
            <person name="Siepel A."/>
            <person name="Goldman N."/>
            <person name="Pollard K.S."/>
            <person name="Pedersen J.S."/>
            <person name="Lander E.S."/>
            <person name="Kellis M."/>
        </authorList>
    </citation>
    <scope>NUCLEOTIDE SEQUENCE [LARGE SCALE GENOMIC DNA]</scope>
    <source>
        <strain evidence="5">Thorbecke</strain>
    </source>
</reference>
<dbReference type="PaxDb" id="9986-ENSOCUP00000022754"/>
<dbReference type="Proteomes" id="UP000001811">
    <property type="component" value="Unplaced"/>
</dbReference>
<evidence type="ECO:0000256" key="3">
    <source>
        <dbReference type="SAM" id="SignalP"/>
    </source>
</evidence>
<dbReference type="GeneTree" id="ENSGT00980000200819"/>
<dbReference type="InterPro" id="IPR050918">
    <property type="entry name" value="CNF-like_PLA2_Inhibitor"/>
</dbReference>
<dbReference type="Bgee" id="ENSOCUG00000026836">
    <property type="expression patterns" value="Expressed in liver and 1 other cell type or tissue"/>
</dbReference>
<evidence type="ECO:0000313" key="5">
    <source>
        <dbReference type="Proteomes" id="UP000001811"/>
    </source>
</evidence>
<comment type="subcellular location">
    <subcellularLocation>
        <location evidence="1">Secreted</location>
    </subcellularLocation>
</comment>
<organism evidence="4 5">
    <name type="scientific">Oryctolagus cuniculus</name>
    <name type="common">Rabbit</name>
    <dbReference type="NCBI Taxonomy" id="9986"/>
    <lineage>
        <taxon>Eukaryota</taxon>
        <taxon>Metazoa</taxon>
        <taxon>Chordata</taxon>
        <taxon>Craniata</taxon>
        <taxon>Vertebrata</taxon>
        <taxon>Euteleostomi</taxon>
        <taxon>Mammalia</taxon>
        <taxon>Eutheria</taxon>
        <taxon>Euarchontoglires</taxon>
        <taxon>Glires</taxon>
        <taxon>Lagomorpha</taxon>
        <taxon>Leporidae</taxon>
        <taxon>Oryctolagus</taxon>
    </lineage>
</organism>
<accession>G1U076</accession>
<name>G1U076_RABIT</name>
<dbReference type="PANTHER" id="PTHR20914">
    <property type="entry name" value="LY6/PLAUR DOMAIN-CONTAINING PROTEIN 8"/>
    <property type="match status" value="1"/>
</dbReference>
<dbReference type="PANTHER" id="PTHR20914:SF2">
    <property type="entry name" value="LY6_PLAUR DOMAIN-CONTAINING PROTEIN 8"/>
    <property type="match status" value="1"/>
</dbReference>
<evidence type="ECO:0008006" key="6">
    <source>
        <dbReference type="Google" id="ProtNLM"/>
    </source>
</evidence>
<evidence type="ECO:0000313" key="4">
    <source>
        <dbReference type="Ensembl" id="ENSOCUP00000022754.2"/>
    </source>
</evidence>
<dbReference type="AlphaFoldDB" id="G1U076"/>
<dbReference type="InParanoid" id="G1U076"/>